<keyword evidence="4 5" id="KW-0464">Manganese</keyword>
<dbReference type="Gene3D" id="3.40.800.10">
    <property type="entry name" value="Ureohydrolase domain"/>
    <property type="match status" value="1"/>
</dbReference>
<protein>
    <recommendedName>
        <fullName evidence="5 6">Formimidoylglutamase</fullName>
        <ecNumber evidence="5 6">3.5.3.8</ecNumber>
    </recommendedName>
    <alternativeName>
        <fullName evidence="5">Formiminoglutamase</fullName>
    </alternativeName>
    <alternativeName>
        <fullName evidence="5">Formiminoglutamate hydrolase</fullName>
    </alternativeName>
</protein>
<dbReference type="EMBL" id="QXVO01000001">
    <property type="protein sequence ID" value="RIO47803.1"/>
    <property type="molecule type" value="Genomic_DNA"/>
</dbReference>
<dbReference type="RefSeq" id="WP_119634979.1">
    <property type="nucleotide sequence ID" value="NZ_CP170218.1"/>
</dbReference>
<evidence type="ECO:0000256" key="5">
    <source>
        <dbReference type="HAMAP-Rule" id="MF_00737"/>
    </source>
</evidence>
<dbReference type="HAMAP" id="MF_00737">
    <property type="entry name" value="Formimidoylglutam"/>
    <property type="match status" value="1"/>
</dbReference>
<feature type="binding site" evidence="5">
    <location>
        <position position="152"/>
    </location>
    <ligand>
        <name>Mn(2+)</name>
        <dbReference type="ChEBI" id="CHEBI:29035"/>
        <label>2</label>
    </ligand>
</feature>
<evidence type="ECO:0000313" key="9">
    <source>
        <dbReference type="EMBL" id="RIO47803.1"/>
    </source>
</evidence>
<evidence type="ECO:0000256" key="6">
    <source>
        <dbReference type="NCBIfam" id="TIGR01227"/>
    </source>
</evidence>
<organism evidence="9 10">
    <name type="scientific">Staphylococcus hyicus</name>
    <dbReference type="NCBI Taxonomy" id="1284"/>
    <lineage>
        <taxon>Bacteria</taxon>
        <taxon>Bacillati</taxon>
        <taxon>Bacillota</taxon>
        <taxon>Bacilli</taxon>
        <taxon>Bacillales</taxon>
        <taxon>Staphylococcaceae</taxon>
        <taxon>Staphylococcus</taxon>
    </lineage>
</organism>
<name>A0A418JMJ8_STAHY</name>
<evidence type="ECO:0000256" key="7">
    <source>
        <dbReference type="PIRSR" id="PIRSR036979-1"/>
    </source>
</evidence>
<evidence type="ECO:0000256" key="8">
    <source>
        <dbReference type="PROSITE-ProRule" id="PRU00742"/>
    </source>
</evidence>
<dbReference type="PROSITE" id="PS51409">
    <property type="entry name" value="ARGINASE_2"/>
    <property type="match status" value="1"/>
</dbReference>
<dbReference type="GO" id="GO:0050415">
    <property type="term" value="F:formimidoylglutamase activity"/>
    <property type="evidence" value="ECO:0007669"/>
    <property type="project" value="UniProtKB-UniRule"/>
</dbReference>
<comment type="pathway">
    <text evidence="5">Amino-acid degradation; L-histidine degradation into L-glutamate; L-glutamate from N-formimidoyl-L-glutamate (hydrolase route): step 1/1.</text>
</comment>
<dbReference type="GO" id="GO:0019557">
    <property type="term" value="P:L-histidine catabolic process to glutamate and formate"/>
    <property type="evidence" value="ECO:0007669"/>
    <property type="project" value="UniProtKB-UniPathway"/>
</dbReference>
<keyword evidence="3 5" id="KW-0369">Histidine metabolism</keyword>
<feature type="binding site" evidence="5">
    <location>
        <position position="154"/>
    </location>
    <ligand>
        <name>Mn(2+)</name>
        <dbReference type="ChEBI" id="CHEBI:29035"/>
        <label>2</label>
    </ligand>
</feature>
<feature type="binding site" evidence="5">
    <location>
        <position position="241"/>
    </location>
    <ligand>
        <name>Mn(2+)</name>
        <dbReference type="ChEBI" id="CHEBI:29035"/>
        <label>2</label>
    </ligand>
</feature>
<feature type="binding site" evidence="5 7">
    <location>
        <position position="156"/>
    </location>
    <ligand>
        <name>Mn(2+)</name>
        <dbReference type="ChEBI" id="CHEBI:29035"/>
        <label>1</label>
    </ligand>
</feature>
<dbReference type="PANTHER" id="PTHR11358">
    <property type="entry name" value="ARGINASE/AGMATINASE"/>
    <property type="match status" value="1"/>
</dbReference>
<dbReference type="GO" id="GO:0033389">
    <property type="term" value="P:putrescine biosynthetic process from arginine, via agmatine"/>
    <property type="evidence" value="ECO:0007669"/>
    <property type="project" value="TreeGrafter"/>
</dbReference>
<feature type="binding site" evidence="5">
    <location>
        <position position="239"/>
    </location>
    <ligand>
        <name>Mn(2+)</name>
        <dbReference type="ChEBI" id="CHEBI:29035"/>
        <label>2</label>
    </ligand>
</feature>
<comment type="cofactor">
    <cofactor evidence="5 7">
        <name>Mn(2+)</name>
        <dbReference type="ChEBI" id="CHEBI:29035"/>
    </cofactor>
    <text evidence="5 7">Binds 2 manganese ions per subunit.</text>
</comment>
<feature type="binding site" evidence="5 7">
    <location>
        <position position="152"/>
    </location>
    <ligand>
        <name>Mn(2+)</name>
        <dbReference type="ChEBI" id="CHEBI:29035"/>
        <label>1</label>
    </ligand>
</feature>
<comment type="similarity">
    <text evidence="5 8">Belongs to the arginase family.</text>
</comment>
<evidence type="ECO:0000256" key="4">
    <source>
        <dbReference type="ARBA" id="ARBA00023211"/>
    </source>
</evidence>
<evidence type="ECO:0000256" key="1">
    <source>
        <dbReference type="ARBA" id="ARBA00022723"/>
    </source>
</evidence>
<dbReference type="InterPro" id="IPR005923">
    <property type="entry name" value="HutG"/>
</dbReference>
<evidence type="ECO:0000313" key="10">
    <source>
        <dbReference type="Proteomes" id="UP000285625"/>
    </source>
</evidence>
<proteinExistence type="inferred from homology"/>
<gene>
    <name evidence="5" type="primary">hutG</name>
    <name evidence="9" type="ORF">BUZ57_00590</name>
</gene>
<feature type="binding site" evidence="7">
    <location>
        <position position="154"/>
    </location>
    <ligand>
        <name>Mn(2+)</name>
        <dbReference type="ChEBI" id="CHEBI:29035"/>
        <label>1</label>
    </ligand>
</feature>
<dbReference type="Proteomes" id="UP000285625">
    <property type="component" value="Unassembled WGS sequence"/>
</dbReference>
<dbReference type="GO" id="GO:0030145">
    <property type="term" value="F:manganese ion binding"/>
    <property type="evidence" value="ECO:0007669"/>
    <property type="project" value="UniProtKB-UniRule"/>
</dbReference>
<dbReference type="CDD" id="cd09988">
    <property type="entry name" value="Formimidoylglutamase"/>
    <property type="match status" value="1"/>
</dbReference>
<reference evidence="9 10" key="1">
    <citation type="journal article" date="2016" name="Front. Microbiol.">
        <title>Comprehensive Phylogenetic Analysis of Bovine Non-aureus Staphylococci Species Based on Whole-Genome Sequencing.</title>
        <authorList>
            <person name="Naushad S."/>
            <person name="Barkema H.W."/>
            <person name="Luby C."/>
            <person name="Condas L.A."/>
            <person name="Nobrega D.B."/>
            <person name="Carson D.A."/>
            <person name="De Buck J."/>
        </authorList>
    </citation>
    <scope>NUCLEOTIDE SEQUENCE [LARGE SCALE GENOMIC DNA]</scope>
    <source>
        <strain evidence="9 10">SNUC 5959</strain>
    </source>
</reference>
<dbReference type="GO" id="GO:0008783">
    <property type="term" value="F:agmatinase activity"/>
    <property type="evidence" value="ECO:0007669"/>
    <property type="project" value="TreeGrafter"/>
</dbReference>
<evidence type="ECO:0000256" key="3">
    <source>
        <dbReference type="ARBA" id="ARBA00022808"/>
    </source>
</evidence>
<feature type="binding site" evidence="7">
    <location>
        <position position="241"/>
    </location>
    <ligand>
        <name>Mn(2+)</name>
        <dbReference type="ChEBI" id="CHEBI:29035"/>
        <label>1</label>
    </ligand>
</feature>
<dbReference type="InterPro" id="IPR006035">
    <property type="entry name" value="Ureohydrolase"/>
</dbReference>
<dbReference type="PANTHER" id="PTHR11358:SF35">
    <property type="entry name" value="FORMIMIDOYLGLUTAMASE"/>
    <property type="match status" value="1"/>
</dbReference>
<accession>A0A418JMJ8</accession>
<dbReference type="STRING" id="1284.SHYC_02770"/>
<dbReference type="NCBIfam" id="TIGR01227">
    <property type="entry name" value="hutG"/>
    <property type="match status" value="1"/>
</dbReference>
<dbReference type="EC" id="3.5.3.8" evidence="5 6"/>
<dbReference type="GO" id="GO:0019556">
    <property type="term" value="P:L-histidine catabolic process to glutamate and formamide"/>
    <property type="evidence" value="ECO:0007669"/>
    <property type="project" value="UniProtKB-UniRule"/>
</dbReference>
<comment type="catalytic activity">
    <reaction evidence="5">
        <text>N-formimidoyl-L-glutamate + H2O = formamide + L-glutamate</text>
        <dbReference type="Rhea" id="RHEA:22492"/>
        <dbReference type="ChEBI" id="CHEBI:15377"/>
        <dbReference type="ChEBI" id="CHEBI:16397"/>
        <dbReference type="ChEBI" id="CHEBI:29985"/>
        <dbReference type="ChEBI" id="CHEBI:58928"/>
        <dbReference type="EC" id="3.5.3.8"/>
    </reaction>
</comment>
<dbReference type="PIRSF" id="PIRSF036979">
    <property type="entry name" value="Arginase"/>
    <property type="match status" value="1"/>
</dbReference>
<dbReference type="Pfam" id="PF00491">
    <property type="entry name" value="Arginase"/>
    <property type="match status" value="1"/>
</dbReference>
<dbReference type="UniPathway" id="UPA00379">
    <property type="reaction ID" value="UER00552"/>
</dbReference>
<feature type="binding site" evidence="5 7">
    <location>
        <position position="239"/>
    </location>
    <ligand>
        <name>Mn(2+)</name>
        <dbReference type="ChEBI" id="CHEBI:29035"/>
        <label>1</label>
    </ligand>
</feature>
<dbReference type="InterPro" id="IPR023696">
    <property type="entry name" value="Ureohydrolase_dom_sf"/>
</dbReference>
<comment type="function">
    <text evidence="5">Catalyzes the conversion of N-formimidoyl-L-glutamate to L-glutamate and formamide.</text>
</comment>
<evidence type="ECO:0000256" key="2">
    <source>
        <dbReference type="ARBA" id="ARBA00022801"/>
    </source>
</evidence>
<dbReference type="AlphaFoldDB" id="A0A418JMJ8"/>
<feature type="binding site" evidence="5 7">
    <location>
        <position position="127"/>
    </location>
    <ligand>
        <name>Mn(2+)</name>
        <dbReference type="ChEBI" id="CHEBI:29035"/>
        <label>1</label>
    </ligand>
</feature>
<comment type="caution">
    <text evidence="9">The sequence shown here is derived from an EMBL/GenBank/DDBJ whole genome shotgun (WGS) entry which is preliminary data.</text>
</comment>
<sequence length="310" mass="34699">MYQPPQREIWTGRLDSDVERDAFRHFQTIHFGDVHHITPHANGVALLGYAVDKGVELNKGRIGAKEGPDAIKKALASLPVATDIPIIDYGNVTHSHTQLIETQKVFGTYVHQLIETHQRTYLLGGGHDIAYAQYLGVRAAYPNQSIGVINIDAHFDNRKEEVSTSGTSFRQMLEEDANLDYFVIGIQRPGNTPSLFQYADDTHTQYVLAEELVDHIDPRIKDKIEHFITHHDVILFTICMDVIDSAYAPGVSASGVLGLTPHCVLSLAKRILQFDNVTTVSIAEMNPTYDVDQRTAKLIGHYLSHFIHYS</sequence>
<dbReference type="SUPFAM" id="SSF52768">
    <property type="entry name" value="Arginase/deacetylase"/>
    <property type="match status" value="1"/>
</dbReference>
<keyword evidence="2 5" id="KW-0378">Hydrolase</keyword>
<keyword evidence="1 5" id="KW-0479">Metal-binding</keyword>